<evidence type="ECO:0000259" key="4">
    <source>
        <dbReference type="PROSITE" id="PS50111"/>
    </source>
</evidence>
<dbReference type="OrthoDB" id="9813048at2"/>
<feature type="domain" description="Methyl-accepting transducer" evidence="4">
    <location>
        <begin position="83"/>
        <end position="319"/>
    </location>
</feature>
<dbReference type="EMBL" id="LRVM01000011">
    <property type="protein sequence ID" value="KXL52066.1"/>
    <property type="molecule type" value="Genomic_DNA"/>
</dbReference>
<dbReference type="PANTHER" id="PTHR32089">
    <property type="entry name" value="METHYL-ACCEPTING CHEMOTAXIS PROTEIN MCPB"/>
    <property type="match status" value="1"/>
</dbReference>
<dbReference type="InterPro" id="IPR004089">
    <property type="entry name" value="MCPsignal_dom"/>
</dbReference>
<dbReference type="Proteomes" id="UP000070539">
    <property type="component" value="Unassembled WGS sequence"/>
</dbReference>
<reference evidence="5 6" key="1">
    <citation type="submission" date="2016-01" db="EMBL/GenBank/DDBJ databases">
        <title>Genome sequence of Clostridium neopropionicum X4, DSM-3847.</title>
        <authorList>
            <person name="Poehlein A."/>
            <person name="Beck M.H."/>
            <person name="Bengelsdorf F.R."/>
            <person name="Daniel R."/>
            <person name="Duerre P."/>
        </authorList>
    </citation>
    <scope>NUCLEOTIDE SEQUENCE [LARGE SCALE GENOMIC DNA]</scope>
    <source>
        <strain evidence="5 6">DSM-3847</strain>
    </source>
</reference>
<dbReference type="SMART" id="SM00283">
    <property type="entry name" value="MA"/>
    <property type="match status" value="1"/>
</dbReference>
<dbReference type="PROSITE" id="PS50111">
    <property type="entry name" value="CHEMOTAXIS_TRANSDUC_2"/>
    <property type="match status" value="1"/>
</dbReference>
<dbReference type="SUPFAM" id="SSF103190">
    <property type="entry name" value="Sensory domain-like"/>
    <property type="match status" value="1"/>
</dbReference>
<evidence type="ECO:0000313" key="5">
    <source>
        <dbReference type="EMBL" id="KXL52066.1"/>
    </source>
</evidence>
<dbReference type="GO" id="GO:0016020">
    <property type="term" value="C:membrane"/>
    <property type="evidence" value="ECO:0007669"/>
    <property type="project" value="InterPro"/>
</dbReference>
<dbReference type="Pfam" id="PF00015">
    <property type="entry name" value="MCPsignal"/>
    <property type="match status" value="1"/>
</dbReference>
<keyword evidence="3" id="KW-1133">Transmembrane helix</keyword>
<evidence type="ECO:0000256" key="1">
    <source>
        <dbReference type="ARBA" id="ARBA00023224"/>
    </source>
</evidence>
<dbReference type="InterPro" id="IPR029151">
    <property type="entry name" value="Sensor-like_sf"/>
</dbReference>
<accession>A0A136WCA2</accession>
<keyword evidence="3" id="KW-0472">Membrane</keyword>
<dbReference type="SUPFAM" id="SSF58104">
    <property type="entry name" value="Methyl-accepting chemotaxis protein (MCP) signaling domain"/>
    <property type="match status" value="1"/>
</dbReference>
<comment type="caution">
    <text evidence="5">The sequence shown here is derived from an EMBL/GenBank/DDBJ whole genome shotgun (WGS) entry which is preliminary data.</text>
</comment>
<dbReference type="AlphaFoldDB" id="A0A136WCA2"/>
<name>A0A136WCA2_9FIRM</name>
<feature type="transmembrane region" description="Helical" evidence="3">
    <location>
        <begin position="7"/>
        <end position="23"/>
    </location>
</feature>
<sequence length="515" mass="56526">MGKYRIIVTHLVCILILAGLHFINEITLYRVISILTLIFTGIVGQFFYNTNTKKLKTRINKLSQELSAASGSIKSVSAEIQLTVNESDVFSKHLFQQSTQVTHQMTEVNQIIAEAVFAIKNLVSLSSATKEMASELDATSRASAQTISNSKTEILNIVDVIGQIKDTSTKAVKSMETLKETSDSISGMLREITTILAKMKLISINASIEAARAGEAGRGFTVVAAEFKSLSQMTDEFVKGIETQIFSMNSDVVDVYDNITQNNENVSNGVAFSKTIEHDLENMSQSFHTVIDMVEKINHISCEQSAISDQVGNQIGSMEALVNTTSQNADKVYHSALQQKDRVENISQMSNKLSAASQELSEMAESSIELPAYLTSQAFTAALNKTAQQFFVFIQEEIIANTEFLTNDPVAHNKMLQAFMQNHENMVEAVWTNDVNGRFFSSIPPASIANAKIREWFISSVRGEQYISNIYVSGITKNPCVTLAVPYHSQGGEIIGVVGLDINLNGLSLKGAKLK</sequence>
<keyword evidence="6" id="KW-1185">Reference proteome</keyword>
<evidence type="ECO:0000256" key="3">
    <source>
        <dbReference type="SAM" id="Phobius"/>
    </source>
</evidence>
<dbReference type="STRING" id="36847.CLNEO_25820"/>
<dbReference type="Gene3D" id="1.10.287.950">
    <property type="entry name" value="Methyl-accepting chemotaxis protein"/>
    <property type="match status" value="1"/>
</dbReference>
<dbReference type="RefSeq" id="WP_066089969.1">
    <property type="nucleotide sequence ID" value="NZ_LRVM01000011.1"/>
</dbReference>
<dbReference type="PANTHER" id="PTHR32089:SF112">
    <property type="entry name" value="LYSOZYME-LIKE PROTEIN-RELATED"/>
    <property type="match status" value="1"/>
</dbReference>
<dbReference type="Gene3D" id="3.30.450.20">
    <property type="entry name" value="PAS domain"/>
    <property type="match status" value="1"/>
</dbReference>
<proteinExistence type="predicted"/>
<dbReference type="GO" id="GO:0007165">
    <property type="term" value="P:signal transduction"/>
    <property type="evidence" value="ECO:0007669"/>
    <property type="project" value="UniProtKB-KW"/>
</dbReference>
<dbReference type="CDD" id="cd18773">
    <property type="entry name" value="PDC1_HK_sensor"/>
    <property type="match status" value="1"/>
</dbReference>
<evidence type="ECO:0000313" key="6">
    <source>
        <dbReference type="Proteomes" id="UP000070539"/>
    </source>
</evidence>
<gene>
    <name evidence="5" type="primary">mcp4_2</name>
    <name evidence="5" type="ORF">CLNEO_25820</name>
</gene>
<organism evidence="5 6">
    <name type="scientific">Anaerotignum neopropionicum</name>
    <dbReference type="NCBI Taxonomy" id="36847"/>
    <lineage>
        <taxon>Bacteria</taxon>
        <taxon>Bacillati</taxon>
        <taxon>Bacillota</taxon>
        <taxon>Clostridia</taxon>
        <taxon>Lachnospirales</taxon>
        <taxon>Anaerotignaceae</taxon>
        <taxon>Anaerotignum</taxon>
    </lineage>
</organism>
<evidence type="ECO:0000256" key="2">
    <source>
        <dbReference type="PROSITE-ProRule" id="PRU00284"/>
    </source>
</evidence>
<protein>
    <submittedName>
        <fullName evidence="5">Methyl-accepting chemotaxis protein 4</fullName>
    </submittedName>
</protein>
<feature type="transmembrane region" description="Helical" evidence="3">
    <location>
        <begin position="29"/>
        <end position="48"/>
    </location>
</feature>
<keyword evidence="1 2" id="KW-0807">Transducer</keyword>
<keyword evidence="3" id="KW-0812">Transmembrane</keyword>